<protein>
    <submittedName>
        <fullName evidence="1">Uncharacterized protein</fullName>
    </submittedName>
</protein>
<name>A0A0F0GCF0_LENAE</name>
<reference evidence="1 2" key="1">
    <citation type="submission" date="2015-02" db="EMBL/GenBank/DDBJ databases">
        <authorList>
            <person name="Ju K.-S."/>
            <person name="Doroghazi J.R."/>
            <person name="Metcalf W."/>
        </authorList>
    </citation>
    <scope>NUCLEOTIDE SEQUENCE [LARGE SCALE GENOMIC DNA]</scope>
    <source>
        <strain evidence="1 2">NRRL B-16140</strain>
    </source>
</reference>
<evidence type="ECO:0000313" key="2">
    <source>
        <dbReference type="Proteomes" id="UP000033393"/>
    </source>
</evidence>
<dbReference type="PATRIC" id="fig|68170.10.peg.2201"/>
<dbReference type="EMBL" id="JYJG01000489">
    <property type="protein sequence ID" value="KJK33898.1"/>
    <property type="molecule type" value="Genomic_DNA"/>
</dbReference>
<dbReference type="Gene3D" id="3.40.50.2000">
    <property type="entry name" value="Glycogen Phosphorylase B"/>
    <property type="match status" value="1"/>
</dbReference>
<dbReference type="RefSeq" id="WP_045317873.1">
    <property type="nucleotide sequence ID" value="NZ_JYJG01000489.1"/>
</dbReference>
<dbReference type="Proteomes" id="UP000033393">
    <property type="component" value="Unassembled WGS sequence"/>
</dbReference>
<accession>A0A0F0GCF0</accession>
<dbReference type="SUPFAM" id="SSF53756">
    <property type="entry name" value="UDP-Glycosyltransferase/glycogen phosphorylase"/>
    <property type="match status" value="1"/>
</dbReference>
<dbReference type="AlphaFoldDB" id="A0A0F0GCF0"/>
<dbReference type="OrthoDB" id="6620093at2"/>
<organism evidence="1 2">
    <name type="scientific">Lentzea aerocolonigenes</name>
    <name type="common">Lechevalieria aerocolonigenes</name>
    <name type="synonym">Saccharothrix aerocolonigenes</name>
    <dbReference type="NCBI Taxonomy" id="68170"/>
    <lineage>
        <taxon>Bacteria</taxon>
        <taxon>Bacillati</taxon>
        <taxon>Actinomycetota</taxon>
        <taxon>Actinomycetes</taxon>
        <taxon>Pseudonocardiales</taxon>
        <taxon>Pseudonocardiaceae</taxon>
        <taxon>Lentzea</taxon>
    </lineage>
</organism>
<proteinExistence type="predicted"/>
<keyword evidence="2" id="KW-1185">Reference proteome</keyword>
<comment type="caution">
    <text evidence="1">The sequence shown here is derived from an EMBL/GenBank/DDBJ whole genome shotgun (WGS) entry which is preliminary data.</text>
</comment>
<evidence type="ECO:0000313" key="1">
    <source>
        <dbReference type="EMBL" id="KJK33898.1"/>
    </source>
</evidence>
<sequence>MAEEVGTGRRHVAIFANPLQGQALPALAVIEELVRRGYRVTYATSSEVAARLALTEATEGRWDVVGFLDDSVSPISLARGYFADDLPDLVVYDSSAVEVARAAAETWDGLPDPDFVDARFGEFLTRFGLAFLPEKPSLYRVVPGRVVAY</sequence>
<gene>
    <name evidence="1" type="ORF">UK23_44460</name>
</gene>